<dbReference type="RefSeq" id="WP_038156368.1">
    <property type="nucleotide sequence ID" value="NZ_JMTB01000067.1"/>
</dbReference>
<protein>
    <submittedName>
        <fullName evidence="1">Uncharacterized protein</fullName>
    </submittedName>
</protein>
<dbReference type="EMBL" id="JMTB01000067">
    <property type="protein sequence ID" value="KFC07162.1"/>
    <property type="molecule type" value="Genomic_DNA"/>
</dbReference>
<reference evidence="2" key="1">
    <citation type="submission" date="2014-05" db="EMBL/GenBank/DDBJ databases">
        <title>ATOL: Assembling a taxonomically balanced genome-scale reconstruction of the evolutionary history of the Enterobacteriaceae.</title>
        <authorList>
            <person name="Plunkett G. III"/>
            <person name="Neeno-Eckwall E.C."/>
            <person name="Glasner J.D."/>
            <person name="Perna N.T."/>
        </authorList>
    </citation>
    <scope>NUCLEOTIDE SEQUENCE [LARGE SCALE GENOMIC DNA]</scope>
    <source>
        <strain evidence="2">ATCC 49490</strain>
    </source>
</reference>
<evidence type="ECO:0000313" key="1">
    <source>
        <dbReference type="EMBL" id="KFC07162.1"/>
    </source>
</evidence>
<organism evidence="1 2">
    <name type="scientific">Trabulsiella guamensis ATCC 49490</name>
    <dbReference type="NCBI Taxonomy" id="1005994"/>
    <lineage>
        <taxon>Bacteria</taxon>
        <taxon>Pseudomonadati</taxon>
        <taxon>Pseudomonadota</taxon>
        <taxon>Gammaproteobacteria</taxon>
        <taxon>Enterobacterales</taxon>
        <taxon>Enterobacteriaceae</taxon>
        <taxon>Trabulsiella</taxon>
    </lineage>
</organism>
<name>A0A085AAB7_9ENTR</name>
<keyword evidence="2" id="KW-1185">Reference proteome</keyword>
<accession>A0A085AAB7</accession>
<dbReference type="eggNOG" id="ENOG5031BKE">
    <property type="taxonomic scope" value="Bacteria"/>
</dbReference>
<dbReference type="AlphaFoldDB" id="A0A085AAB7"/>
<sequence>MITFRKLIGNINVMKEPDQQSPLELWFERIIDVPIEELTVEDLCRAIRQKLCIDQLMPRVLEVLTEDPLAGEYYDGELIAALSTIKAEDLRDQKNTFTQIRQLINQLSSSEVNDDLRKDILKINQIIV</sequence>
<proteinExistence type="predicted"/>
<dbReference type="CDD" id="cd20691">
    <property type="entry name" value="CdiI_EC536-like"/>
    <property type="match status" value="1"/>
</dbReference>
<comment type="caution">
    <text evidence="1">The sequence shown here is derived from an EMBL/GenBank/DDBJ whole genome shotgun (WGS) entry which is preliminary data.</text>
</comment>
<dbReference type="Proteomes" id="UP000028630">
    <property type="component" value="Unassembled WGS sequence"/>
</dbReference>
<evidence type="ECO:0000313" key="2">
    <source>
        <dbReference type="Proteomes" id="UP000028630"/>
    </source>
</evidence>
<dbReference type="OrthoDB" id="6628168at2"/>
<gene>
    <name evidence="1" type="ORF">GTGU_02084</name>
</gene>
<dbReference type="InterPro" id="IPR040547">
    <property type="entry name" value="CdiI"/>
</dbReference>
<dbReference type="Pfam" id="PF18616">
    <property type="entry name" value="CdiI_3"/>
    <property type="match status" value="1"/>
</dbReference>